<sequence length="705" mass="78260">MKVPLVHAVRREDRALVKSLALSSDERGSVALIVPTPLGLKRGKQFHKYLFVVCDEWVCKGGGGRWVPGCLVDFLLELKSSPTLTHNSSGRQVFGIHPVSSAISLSNPPAKPIAVHLELVPALSSESFLLASHRFVARRGRPKVIYSDNGTNFRGAENMFTTLDWEQIVKYSITERIDWRFNPSSAAWWGGFWERLVGLANQLLRCTLGRAAVTSEELHTIICDCEAQINSRPITYLSDDNTDPVPVTTPMFLQDVQYIGVPDCDANEACSMTLRVRYRWRLREELRKRFRSEYLGNLSRIKRRTTRSPAVGEVVIIGSDNLKRLNWPLAVIEQPIEGRDGQSPVHSGDGALVEHGSIALIALPRFSASNEGKNWAGLFRGARPMCHRLYGIVCCTPMVLHRIVSTNVDIHPLGDVFDRCTGEIFNSLCPSGWEQLRATPRPTQPFTFANSARSPTTQTQGRSSELIICGTKRHLTYVSKGEVGGGGNGKSLTKPSYQRYLPGTIRTCENPELPNRGLNPYRLGGNTTTFIWVGATVAERLDCSIPTKANRLHSPDGSLRIFASRTRILGYSRGSPVSTRPLIPARLHARLTSLLIGSQGLGVKIPSLTHPLFCWAQERAECRFMCCRSIVCGTTIVDGKQHDWGNQCQEGERTLSPEGHETADECRTTSRRPSATPQCGAGARQYRRKCDVQGRLTLQIKISLR</sequence>
<organism evidence="3 4">
    <name type="scientific">Dryococelus australis</name>
    <dbReference type="NCBI Taxonomy" id="614101"/>
    <lineage>
        <taxon>Eukaryota</taxon>
        <taxon>Metazoa</taxon>
        <taxon>Ecdysozoa</taxon>
        <taxon>Arthropoda</taxon>
        <taxon>Hexapoda</taxon>
        <taxon>Insecta</taxon>
        <taxon>Pterygota</taxon>
        <taxon>Neoptera</taxon>
        <taxon>Polyneoptera</taxon>
        <taxon>Phasmatodea</taxon>
        <taxon>Verophasmatodea</taxon>
        <taxon>Anareolatae</taxon>
        <taxon>Phasmatidae</taxon>
        <taxon>Eurycanthinae</taxon>
        <taxon>Dryococelus</taxon>
    </lineage>
</organism>
<dbReference type="Proteomes" id="UP001159363">
    <property type="component" value="Chromosome 4"/>
</dbReference>
<dbReference type="InterPro" id="IPR012337">
    <property type="entry name" value="RNaseH-like_sf"/>
</dbReference>
<keyword evidence="4" id="KW-1185">Reference proteome</keyword>
<feature type="domain" description="DUF5641" evidence="2">
    <location>
        <begin position="281"/>
        <end position="342"/>
    </location>
</feature>
<dbReference type="PANTHER" id="PTHR47331">
    <property type="entry name" value="PHD-TYPE DOMAIN-CONTAINING PROTEIN"/>
    <property type="match status" value="1"/>
</dbReference>
<feature type="compositionally biased region" description="Basic and acidic residues" evidence="1">
    <location>
        <begin position="652"/>
        <end position="668"/>
    </location>
</feature>
<dbReference type="SUPFAM" id="SSF53098">
    <property type="entry name" value="Ribonuclease H-like"/>
    <property type="match status" value="1"/>
</dbReference>
<evidence type="ECO:0000313" key="4">
    <source>
        <dbReference type="Proteomes" id="UP001159363"/>
    </source>
</evidence>
<dbReference type="EMBL" id="JARBHB010000005">
    <property type="protein sequence ID" value="KAJ8883169.1"/>
    <property type="molecule type" value="Genomic_DNA"/>
</dbReference>
<feature type="region of interest" description="Disordered" evidence="1">
    <location>
        <begin position="652"/>
        <end position="680"/>
    </location>
</feature>
<name>A0ABQ9HFS0_9NEOP</name>
<accession>A0ABQ9HFS0</accession>
<reference evidence="3 4" key="1">
    <citation type="submission" date="2023-02" db="EMBL/GenBank/DDBJ databases">
        <title>LHISI_Scaffold_Assembly.</title>
        <authorList>
            <person name="Stuart O.P."/>
            <person name="Cleave R."/>
            <person name="Magrath M.J.L."/>
            <person name="Mikheyev A.S."/>
        </authorList>
    </citation>
    <scope>NUCLEOTIDE SEQUENCE [LARGE SCALE GENOMIC DNA]</scope>
    <source>
        <strain evidence="3">Daus_M_001</strain>
        <tissue evidence="3">Leg muscle</tissue>
    </source>
</reference>
<dbReference type="Gene3D" id="3.30.420.10">
    <property type="entry name" value="Ribonuclease H-like superfamily/Ribonuclease H"/>
    <property type="match status" value="1"/>
</dbReference>
<evidence type="ECO:0000259" key="2">
    <source>
        <dbReference type="Pfam" id="PF18701"/>
    </source>
</evidence>
<comment type="caution">
    <text evidence="3">The sequence shown here is derived from an EMBL/GenBank/DDBJ whole genome shotgun (WGS) entry which is preliminary data.</text>
</comment>
<gene>
    <name evidence="3" type="ORF">PR048_015009</name>
</gene>
<evidence type="ECO:0000256" key="1">
    <source>
        <dbReference type="SAM" id="MobiDB-lite"/>
    </source>
</evidence>
<evidence type="ECO:0000313" key="3">
    <source>
        <dbReference type="EMBL" id="KAJ8883169.1"/>
    </source>
</evidence>
<dbReference type="InterPro" id="IPR036397">
    <property type="entry name" value="RNaseH_sf"/>
</dbReference>
<protein>
    <recommendedName>
        <fullName evidence="2">DUF5641 domain-containing protein</fullName>
    </recommendedName>
</protein>
<dbReference type="Pfam" id="PF18701">
    <property type="entry name" value="DUF5641"/>
    <property type="match status" value="1"/>
</dbReference>
<proteinExistence type="predicted"/>
<dbReference type="InterPro" id="IPR040676">
    <property type="entry name" value="DUF5641"/>
</dbReference>
<dbReference type="PANTHER" id="PTHR47331:SF1">
    <property type="entry name" value="GAG-LIKE PROTEIN"/>
    <property type="match status" value="1"/>
</dbReference>